<feature type="binding site" evidence="6">
    <location>
        <position position="295"/>
    </location>
    <ligand>
        <name>Zn(2+)</name>
        <dbReference type="ChEBI" id="CHEBI:29105"/>
    </ligand>
</feature>
<keyword evidence="2 6" id="KW-1003">Cell membrane</keyword>
<accession>A0ABS1DBW6</accession>
<evidence type="ECO:0000256" key="1">
    <source>
        <dbReference type="ARBA" id="ARBA00022448"/>
    </source>
</evidence>
<keyword evidence="4 6" id="KW-0862">Zinc</keyword>
<comment type="cofactor">
    <cofactor evidence="6">
        <name>Zn(2+)</name>
        <dbReference type="ChEBI" id="CHEBI:29105"/>
    </cofactor>
</comment>
<dbReference type="EMBL" id="NRRL01000014">
    <property type="protein sequence ID" value="MBK1667951.1"/>
    <property type="molecule type" value="Genomic_DNA"/>
</dbReference>
<dbReference type="RefSeq" id="WP_200340116.1">
    <property type="nucleotide sequence ID" value="NZ_NRRL01000014.1"/>
</dbReference>
<keyword evidence="1 6" id="KW-0813">Transport</keyword>
<feature type="compositionally biased region" description="Low complexity" evidence="7">
    <location>
        <begin position="98"/>
        <end position="111"/>
    </location>
</feature>
<evidence type="ECO:0000256" key="7">
    <source>
        <dbReference type="SAM" id="MobiDB-lite"/>
    </source>
</evidence>
<comment type="subcellular location">
    <subcellularLocation>
        <location evidence="6">Cell membrane</location>
        <topology evidence="6">Peripheral membrane protein</topology>
    </subcellularLocation>
</comment>
<feature type="region of interest" description="Disordered" evidence="7">
    <location>
        <begin position="773"/>
        <end position="803"/>
    </location>
</feature>
<keyword evidence="3 6" id="KW-0479">Metal-binding</keyword>
<dbReference type="Proteomes" id="UP001296873">
    <property type="component" value="Unassembled WGS sequence"/>
</dbReference>
<gene>
    <name evidence="6" type="primary">dabA</name>
    <name evidence="8" type="ORF">CKO28_07870</name>
</gene>
<evidence type="ECO:0000256" key="3">
    <source>
        <dbReference type="ARBA" id="ARBA00022723"/>
    </source>
</evidence>
<feature type="binding site" evidence="6">
    <location>
        <position position="297"/>
    </location>
    <ligand>
        <name>Zn(2+)</name>
        <dbReference type="ChEBI" id="CHEBI:29105"/>
    </ligand>
</feature>
<evidence type="ECO:0000313" key="8">
    <source>
        <dbReference type="EMBL" id="MBK1667951.1"/>
    </source>
</evidence>
<feature type="binding site" evidence="6">
    <location>
        <position position="486"/>
    </location>
    <ligand>
        <name>Zn(2+)</name>
        <dbReference type="ChEBI" id="CHEBI:29105"/>
    </ligand>
</feature>
<evidence type="ECO:0000256" key="5">
    <source>
        <dbReference type="ARBA" id="ARBA00023136"/>
    </source>
</evidence>
<organism evidence="8 9">
    <name type="scientific">Rhodovibrio sodomensis</name>
    <dbReference type="NCBI Taxonomy" id="1088"/>
    <lineage>
        <taxon>Bacteria</taxon>
        <taxon>Pseudomonadati</taxon>
        <taxon>Pseudomonadota</taxon>
        <taxon>Alphaproteobacteria</taxon>
        <taxon>Rhodospirillales</taxon>
        <taxon>Rhodovibrionaceae</taxon>
        <taxon>Rhodovibrio</taxon>
    </lineage>
</organism>
<evidence type="ECO:0000256" key="2">
    <source>
        <dbReference type="ARBA" id="ARBA00022475"/>
    </source>
</evidence>
<dbReference type="PANTHER" id="PTHR38344:SF1">
    <property type="entry name" value="INORGANIC CARBON TRANSPORTER SUBUNIT DABA-RELATED"/>
    <property type="match status" value="1"/>
</dbReference>
<dbReference type="InterPro" id="IPR018752">
    <property type="entry name" value="DabA"/>
</dbReference>
<evidence type="ECO:0000313" key="9">
    <source>
        <dbReference type="Proteomes" id="UP001296873"/>
    </source>
</evidence>
<reference evidence="8 9" key="1">
    <citation type="journal article" date="2020" name="Microorganisms">
        <title>Osmotic Adaptation and Compatible Solute Biosynthesis of Phototrophic Bacteria as Revealed from Genome Analyses.</title>
        <authorList>
            <person name="Imhoff J.F."/>
            <person name="Rahn T."/>
            <person name="Kunzel S."/>
            <person name="Keller A."/>
            <person name="Neulinger S.C."/>
        </authorList>
    </citation>
    <scope>NUCLEOTIDE SEQUENCE [LARGE SCALE GENOMIC DNA]</scope>
    <source>
        <strain evidence="8 9">DSM 9895</strain>
    </source>
</reference>
<evidence type="ECO:0000256" key="4">
    <source>
        <dbReference type="ARBA" id="ARBA00022833"/>
    </source>
</evidence>
<feature type="binding site" evidence="6">
    <location>
        <position position="501"/>
    </location>
    <ligand>
        <name>Zn(2+)</name>
        <dbReference type="ChEBI" id="CHEBI:29105"/>
    </ligand>
</feature>
<sequence>MPDRARLSALIANASETLAPYWPLRSFIAVNPLQGLEHLPFEQAVAEGAARFGGRGYPSDRLAAQALAQGRIDRAVLAEVARGLGRPDLAEGPPPAAAPQTPAQPAAQAARPSPVDRELIKALAAFLDDGQAVWPMPDRHLGFFAAWRRIARHDPALPGRAFIQTLPADPVMALLQLLDGVPAAQIEDRLAAHLLALPGWSSYVKWRADNPVPEAPIMLADLLAVRLTLAHLFAAAPPKLPAAAANAVPDGRVWLEAWEETYRRDLTAILAARAERAGDTDRAAAPAPEAQLVFCIDVRSEVLRRHLEAQGPYETLGFAGFFGAPVAFAPFDEAAPHASCPVLLTPRHTIPEVPAVDAGELAERARAGMVFKRGLKQTAQALKASVAGAFAFVEATGAVYGAAMAGRTIAPRGFQALADAVSRAIQPPAPTETKVDLSPCGDGHTAEDAEYATGLSPSEQAFFAETALTVMGLTDGFAPLVVLCGHGGETRNNPFAAGLDCGACGGHAGGPNARIMAAILNKPEIREKLANRGIRIPEPTLFLAAEHNTTTDAVALFDTAAAQARHADKLARLLSALAAAGRGAAHERARHLPGDAPSSRAADWAQVRPEWALARNAGFIVGHRDLTRALNLDGRCFLHSYDWRNDGEGKALEVILTAPMVVAQWINSQYYFSTLDPVAYGAGSKVTHNVVGGVGVMQGNASDLMTGLPLQSTWQDAETPQHEPLRLLTAVHAPVERIEAVIQRNDVLKTLFGNGWVALLALDPERGSSLRRTRAGDWIPADPPRSAAGDGDNPAEPAVLETT</sequence>
<evidence type="ECO:0000256" key="6">
    <source>
        <dbReference type="HAMAP-Rule" id="MF_01871"/>
    </source>
</evidence>
<name>A0ABS1DBW6_9PROT</name>
<proteinExistence type="inferred from homology"/>
<comment type="function">
    <text evidence="6">Part of an energy-coupled inorganic carbon pump.</text>
</comment>
<dbReference type="Pfam" id="PF10070">
    <property type="entry name" value="DabA"/>
    <property type="match status" value="1"/>
</dbReference>
<keyword evidence="5 6" id="KW-0472">Membrane</keyword>
<dbReference type="PANTHER" id="PTHR38344">
    <property type="entry name" value="UPF0753 PROTEIN AQ_863"/>
    <property type="match status" value="1"/>
</dbReference>
<comment type="caution">
    <text evidence="8">The sequence shown here is derived from an EMBL/GenBank/DDBJ whole genome shotgun (WGS) entry which is preliminary data.</text>
</comment>
<keyword evidence="9" id="KW-1185">Reference proteome</keyword>
<feature type="region of interest" description="Disordered" evidence="7">
    <location>
        <begin position="87"/>
        <end position="111"/>
    </location>
</feature>
<dbReference type="HAMAP" id="MF_01871">
    <property type="entry name" value="DabA"/>
    <property type="match status" value="1"/>
</dbReference>
<comment type="subunit">
    <text evidence="6">Forms a complex with DabB.</text>
</comment>
<protein>
    <recommendedName>
        <fullName evidence="6">Probable inorganic carbon transporter subunit DabA</fullName>
    </recommendedName>
</protein>
<comment type="similarity">
    <text evidence="6">Belongs to the inorganic carbon transporter (TC 9.A.2) DabA family.</text>
</comment>